<protein>
    <submittedName>
        <fullName evidence="2">AAEL010657-PA</fullName>
    </submittedName>
</protein>
<dbReference type="AlphaFoldDB" id="A0A1S4FR92"/>
<name>A0A1S4FR92_AEDAE</name>
<reference evidence="2" key="2">
    <citation type="journal article" date="2007" name="Science">
        <title>Genome sequence of Aedes aegypti, a major arbovirus vector.</title>
        <authorList>
            <person name="Nene V."/>
            <person name="Wortman J.R."/>
            <person name="Lawson D."/>
            <person name="Haas B."/>
            <person name="Kodira C."/>
            <person name="Tu Z.J."/>
            <person name="Loftus B."/>
            <person name="Xi Z."/>
            <person name="Megy K."/>
            <person name="Grabherr M."/>
            <person name="Ren Q."/>
            <person name="Zdobnov E.M."/>
            <person name="Lobo N.F."/>
            <person name="Campbell K.S."/>
            <person name="Brown S.E."/>
            <person name="Bonaldo M.F."/>
            <person name="Zhu J."/>
            <person name="Sinkins S.P."/>
            <person name="Hogenkamp D.G."/>
            <person name="Amedeo P."/>
            <person name="Arensburger P."/>
            <person name="Atkinson P.W."/>
            <person name="Bidwell S."/>
            <person name="Biedler J."/>
            <person name="Birney E."/>
            <person name="Bruggner R.V."/>
            <person name="Costas J."/>
            <person name="Coy M.R."/>
            <person name="Crabtree J."/>
            <person name="Crawford M."/>
            <person name="Debruyn B."/>
            <person name="Decaprio D."/>
            <person name="Eiglmeier K."/>
            <person name="Eisenstadt E."/>
            <person name="El-Dorry H."/>
            <person name="Gelbart W.M."/>
            <person name="Gomes S.L."/>
            <person name="Hammond M."/>
            <person name="Hannick L.I."/>
            <person name="Hogan J.R."/>
            <person name="Holmes M.H."/>
            <person name="Jaffe D."/>
            <person name="Johnston J.S."/>
            <person name="Kennedy R.C."/>
            <person name="Koo H."/>
            <person name="Kravitz S."/>
            <person name="Kriventseva E.V."/>
            <person name="Kulp D."/>
            <person name="Labutti K."/>
            <person name="Lee E."/>
            <person name="Li S."/>
            <person name="Lovin D.D."/>
            <person name="Mao C."/>
            <person name="Mauceli E."/>
            <person name="Menck C.F."/>
            <person name="Miller J.R."/>
            <person name="Montgomery P."/>
            <person name="Mori A."/>
            <person name="Nascimento A.L."/>
            <person name="Naveira H.F."/>
            <person name="Nusbaum C."/>
            <person name="O'leary S."/>
            <person name="Orvis J."/>
            <person name="Pertea M."/>
            <person name="Quesneville H."/>
            <person name="Reidenbach K.R."/>
            <person name="Rogers Y.H."/>
            <person name="Roth C.W."/>
            <person name="Schneider J.R."/>
            <person name="Schatz M."/>
            <person name="Shumway M."/>
            <person name="Stanke M."/>
            <person name="Stinson E.O."/>
            <person name="Tubio J.M."/>
            <person name="Vanzee J.P."/>
            <person name="Verjovski-Almeida S."/>
            <person name="Werner D."/>
            <person name="White O."/>
            <person name="Wyder S."/>
            <person name="Zeng Q."/>
            <person name="Zhao Q."/>
            <person name="Zhao Y."/>
            <person name="Hill C.A."/>
            <person name="Raikhel A.S."/>
            <person name="Soares M.B."/>
            <person name="Knudson D.L."/>
            <person name="Lee N.H."/>
            <person name="Galagan J."/>
            <person name="Salzberg S.L."/>
            <person name="Paulsen I.T."/>
            <person name="Dimopoulos G."/>
            <person name="Collins F.H."/>
            <person name="Birren B."/>
            <person name="Fraser-Liggett C.M."/>
            <person name="Severson D.W."/>
        </authorList>
    </citation>
    <scope>NUCLEOTIDE SEQUENCE [LARGE SCALE GENOMIC DNA]</scope>
    <source>
        <strain evidence="2">Liverpool</strain>
    </source>
</reference>
<dbReference type="KEGG" id="aag:5573670"/>
<dbReference type="Proteomes" id="UP000682892">
    <property type="component" value="Chromosome 2"/>
</dbReference>
<feature type="compositionally biased region" description="Polar residues" evidence="1">
    <location>
        <begin position="12"/>
        <end position="21"/>
    </location>
</feature>
<reference evidence="2" key="1">
    <citation type="submission" date="2005-10" db="EMBL/GenBank/DDBJ databases">
        <authorList>
            <person name="Loftus B.J."/>
            <person name="Nene V.M."/>
            <person name="Hannick L.I."/>
            <person name="Bidwell S."/>
            <person name="Haas B."/>
            <person name="Amedeo P."/>
            <person name="Orvis J."/>
            <person name="Wortman J.R."/>
            <person name="White O.R."/>
            <person name="Salzberg S."/>
            <person name="Shumway M."/>
            <person name="Koo H."/>
            <person name="Zhao Y."/>
            <person name="Holmes M."/>
            <person name="Miller J."/>
            <person name="Schatz M."/>
            <person name="Pop M."/>
            <person name="Pai G."/>
            <person name="Utterback T."/>
            <person name="Rogers Y.-H."/>
            <person name="Kravitz S."/>
            <person name="Fraser C.M."/>
        </authorList>
    </citation>
    <scope>NUCLEOTIDE SEQUENCE</scope>
    <source>
        <strain evidence="2">Liverpool</strain>
    </source>
</reference>
<dbReference type="EMBL" id="CH477680">
    <property type="protein sequence ID" value="EAT37317.1"/>
    <property type="molecule type" value="Genomic_DNA"/>
</dbReference>
<sequence>MVGRKKRASAANRKSVQFATASRSKISNDSVYPSYSEFKVTYPVVCRQRYHQDKLRYDKQFEYELKMLELMQNSAYDSMRFHRHFAITTLWPPLHTRKEIEYVISKFFRLPDKQTRRLHDMMIAPVY</sequence>
<accession>A0A1S4FR92</accession>
<organism evidence="2 3">
    <name type="scientific">Aedes aegypti</name>
    <name type="common">Yellowfever mosquito</name>
    <name type="synonym">Culex aegypti</name>
    <dbReference type="NCBI Taxonomy" id="7159"/>
    <lineage>
        <taxon>Eukaryota</taxon>
        <taxon>Metazoa</taxon>
        <taxon>Ecdysozoa</taxon>
        <taxon>Arthropoda</taxon>
        <taxon>Hexapoda</taxon>
        <taxon>Insecta</taxon>
        <taxon>Pterygota</taxon>
        <taxon>Neoptera</taxon>
        <taxon>Endopterygota</taxon>
        <taxon>Diptera</taxon>
        <taxon>Nematocera</taxon>
        <taxon>Culicoidea</taxon>
        <taxon>Culicidae</taxon>
        <taxon>Culicinae</taxon>
        <taxon>Aedini</taxon>
        <taxon>Aedes</taxon>
        <taxon>Stegomyia</taxon>
    </lineage>
</organism>
<reference evidence="2" key="3">
    <citation type="submission" date="2012-09" db="EMBL/GenBank/DDBJ databases">
        <authorList>
            <consortium name="VectorBase"/>
        </authorList>
    </citation>
    <scope>NUCLEOTIDE SEQUENCE</scope>
    <source>
        <strain evidence="2">Liverpool</strain>
    </source>
</reference>
<dbReference type="Pfam" id="PF16037">
    <property type="entry name" value="DUF4790"/>
    <property type="match status" value="1"/>
</dbReference>
<dbReference type="OMA" id="DSMRFHR"/>
<evidence type="ECO:0000256" key="1">
    <source>
        <dbReference type="SAM" id="MobiDB-lite"/>
    </source>
</evidence>
<dbReference type="OrthoDB" id="7675754at2759"/>
<proteinExistence type="predicted"/>
<feature type="region of interest" description="Disordered" evidence="1">
    <location>
        <begin position="1"/>
        <end position="21"/>
    </location>
</feature>
<dbReference type="HOGENOM" id="CLU_1983742_0_0_1"/>
<evidence type="ECO:0000313" key="3">
    <source>
        <dbReference type="Proteomes" id="UP000682892"/>
    </source>
</evidence>
<gene>
    <name evidence="2" type="ORF">AaeL_AAEL010657</name>
</gene>
<dbReference type="InterPro" id="IPR032004">
    <property type="entry name" value="DUF4790"/>
</dbReference>
<evidence type="ECO:0000313" key="2">
    <source>
        <dbReference type="EMBL" id="EAT37317.1"/>
    </source>
</evidence>